<keyword evidence="2" id="KW-0805">Transcription regulation</keyword>
<evidence type="ECO:0000256" key="5">
    <source>
        <dbReference type="ARBA" id="ARBA00023163"/>
    </source>
</evidence>
<feature type="domain" description="RNA polymerase sigma factor 70 region 4 type 2" evidence="7">
    <location>
        <begin position="106"/>
        <end position="156"/>
    </location>
</feature>
<dbReference type="CDD" id="cd06171">
    <property type="entry name" value="Sigma70_r4"/>
    <property type="match status" value="1"/>
</dbReference>
<evidence type="ECO:0000256" key="2">
    <source>
        <dbReference type="ARBA" id="ARBA00023015"/>
    </source>
</evidence>
<dbReference type="OrthoDB" id="795989at2"/>
<dbReference type="EMBL" id="JRNQ01000002">
    <property type="protein sequence ID" value="KGF45887.1"/>
    <property type="molecule type" value="Genomic_DNA"/>
</dbReference>
<evidence type="ECO:0000256" key="4">
    <source>
        <dbReference type="ARBA" id="ARBA00023125"/>
    </source>
</evidence>
<reference evidence="8 9" key="1">
    <citation type="submission" date="2014-07" db="EMBL/GenBank/DDBJ databases">
        <authorList>
            <person name="McCorrison J."/>
            <person name="Sanka R."/>
            <person name="Torralba M."/>
            <person name="Gillis M."/>
            <person name="Haft D.H."/>
            <person name="Methe B."/>
            <person name="Sutton G."/>
            <person name="Nelson K.E."/>
        </authorList>
    </citation>
    <scope>NUCLEOTIDE SEQUENCE [LARGE SCALE GENOMIC DNA]</scope>
    <source>
        <strain evidence="8 9">DNF00320</strain>
    </source>
</reference>
<keyword evidence="3" id="KW-0731">Sigma factor</keyword>
<dbReference type="Pfam" id="PF04542">
    <property type="entry name" value="Sigma70_r2"/>
    <property type="match status" value="1"/>
</dbReference>
<dbReference type="InterPro" id="IPR039425">
    <property type="entry name" value="RNA_pol_sigma-70-like"/>
</dbReference>
<evidence type="ECO:0000256" key="1">
    <source>
        <dbReference type="ARBA" id="ARBA00010641"/>
    </source>
</evidence>
<dbReference type="PANTHER" id="PTHR43133">
    <property type="entry name" value="RNA POLYMERASE ECF-TYPE SIGMA FACTO"/>
    <property type="match status" value="1"/>
</dbReference>
<gene>
    <name evidence="8" type="ORF">HMPREF0647_00340</name>
</gene>
<dbReference type="GO" id="GO:0016987">
    <property type="term" value="F:sigma factor activity"/>
    <property type="evidence" value="ECO:0007669"/>
    <property type="project" value="UniProtKB-KW"/>
</dbReference>
<evidence type="ECO:0000313" key="9">
    <source>
        <dbReference type="Proteomes" id="UP000029525"/>
    </source>
</evidence>
<comment type="similarity">
    <text evidence="1">Belongs to the sigma-70 factor family. ECF subfamily.</text>
</comment>
<evidence type="ECO:0000259" key="7">
    <source>
        <dbReference type="Pfam" id="PF08281"/>
    </source>
</evidence>
<dbReference type="NCBIfam" id="TIGR02937">
    <property type="entry name" value="sigma70-ECF"/>
    <property type="match status" value="1"/>
</dbReference>
<dbReference type="InterPro" id="IPR013324">
    <property type="entry name" value="RNA_pol_sigma_r3/r4-like"/>
</dbReference>
<dbReference type="Gene3D" id="1.10.1740.10">
    <property type="match status" value="1"/>
</dbReference>
<dbReference type="RefSeq" id="WP_036865710.1">
    <property type="nucleotide sequence ID" value="NZ_JRNQ01000002.1"/>
</dbReference>
<name>A0A096BT50_9BACT</name>
<proteinExistence type="inferred from homology"/>
<dbReference type="AlphaFoldDB" id="A0A096BT50"/>
<dbReference type="InterPro" id="IPR013249">
    <property type="entry name" value="RNA_pol_sigma70_r4_t2"/>
</dbReference>
<dbReference type="InterPro" id="IPR036388">
    <property type="entry name" value="WH-like_DNA-bd_sf"/>
</dbReference>
<dbReference type="SUPFAM" id="SSF88946">
    <property type="entry name" value="Sigma2 domain of RNA polymerase sigma factors"/>
    <property type="match status" value="1"/>
</dbReference>
<accession>A0A096BT50</accession>
<dbReference type="InterPro" id="IPR007627">
    <property type="entry name" value="RNA_pol_sigma70_r2"/>
</dbReference>
<dbReference type="GO" id="GO:0003677">
    <property type="term" value="F:DNA binding"/>
    <property type="evidence" value="ECO:0007669"/>
    <property type="project" value="UniProtKB-KW"/>
</dbReference>
<dbReference type="GO" id="GO:0006352">
    <property type="term" value="P:DNA-templated transcription initiation"/>
    <property type="evidence" value="ECO:0007669"/>
    <property type="project" value="InterPro"/>
</dbReference>
<sequence>MDVTQFKQLFLPCSNQLYNIAFRLTHDVQRAEDLVQETYLRLWTKRNSLDKVEHVLTYSVGVLRHIFMDQLRSNKKAMSQKPVEDYPLSTETDLPRTIDASDQYKRLLQLISNLPDPQGKVMMMRDIEDRSYAEISDEMELSEVNIRSILSRARKRVRQLLIEN</sequence>
<dbReference type="InterPro" id="IPR013325">
    <property type="entry name" value="RNA_pol_sigma_r2"/>
</dbReference>
<organism evidence="8 9">
    <name type="scientific">Prevotella bivia DNF00320</name>
    <dbReference type="NCBI Taxonomy" id="1401068"/>
    <lineage>
        <taxon>Bacteria</taxon>
        <taxon>Pseudomonadati</taxon>
        <taxon>Bacteroidota</taxon>
        <taxon>Bacteroidia</taxon>
        <taxon>Bacteroidales</taxon>
        <taxon>Prevotellaceae</taxon>
        <taxon>Prevotella</taxon>
    </lineage>
</organism>
<keyword evidence="5" id="KW-0804">Transcription</keyword>
<comment type="caution">
    <text evidence="8">The sequence shown here is derived from an EMBL/GenBank/DDBJ whole genome shotgun (WGS) entry which is preliminary data.</text>
</comment>
<evidence type="ECO:0000256" key="3">
    <source>
        <dbReference type="ARBA" id="ARBA00023082"/>
    </source>
</evidence>
<keyword evidence="4" id="KW-0238">DNA-binding</keyword>
<dbReference type="Gene3D" id="1.10.10.10">
    <property type="entry name" value="Winged helix-like DNA-binding domain superfamily/Winged helix DNA-binding domain"/>
    <property type="match status" value="1"/>
</dbReference>
<evidence type="ECO:0000313" key="8">
    <source>
        <dbReference type="EMBL" id="KGF45887.1"/>
    </source>
</evidence>
<protein>
    <submittedName>
        <fullName evidence="8">RNA polymerase sigma70 factor</fullName>
    </submittedName>
</protein>
<dbReference type="Pfam" id="PF08281">
    <property type="entry name" value="Sigma70_r4_2"/>
    <property type="match status" value="1"/>
</dbReference>
<dbReference type="PANTHER" id="PTHR43133:SF8">
    <property type="entry name" value="RNA POLYMERASE SIGMA FACTOR HI_1459-RELATED"/>
    <property type="match status" value="1"/>
</dbReference>
<dbReference type="SUPFAM" id="SSF88659">
    <property type="entry name" value="Sigma3 and sigma4 domains of RNA polymerase sigma factors"/>
    <property type="match status" value="1"/>
</dbReference>
<evidence type="ECO:0000259" key="6">
    <source>
        <dbReference type="Pfam" id="PF04542"/>
    </source>
</evidence>
<feature type="domain" description="RNA polymerase sigma-70 region 2" evidence="6">
    <location>
        <begin position="13"/>
        <end position="76"/>
    </location>
</feature>
<dbReference type="Proteomes" id="UP000029525">
    <property type="component" value="Unassembled WGS sequence"/>
</dbReference>
<dbReference type="InterPro" id="IPR014284">
    <property type="entry name" value="RNA_pol_sigma-70_dom"/>
</dbReference>